<keyword evidence="1" id="KW-0472">Membrane</keyword>
<name>A0A1N6SLB5_9RHOO</name>
<dbReference type="STRING" id="34027.SAMN05421829_104134"/>
<organism evidence="3 4">
    <name type="scientific">Aromatoleum tolulyticum</name>
    <dbReference type="NCBI Taxonomy" id="34027"/>
    <lineage>
        <taxon>Bacteria</taxon>
        <taxon>Pseudomonadati</taxon>
        <taxon>Pseudomonadota</taxon>
        <taxon>Betaproteobacteria</taxon>
        <taxon>Rhodocyclales</taxon>
        <taxon>Rhodocyclaceae</taxon>
        <taxon>Aromatoleum</taxon>
    </lineage>
</organism>
<evidence type="ECO:0000259" key="2">
    <source>
        <dbReference type="Pfam" id="PF11127"/>
    </source>
</evidence>
<sequence>MNANVGGIDKILRIVAGLVLIGLAIMGIGAPWTWIGVVPLATGLMGWCPAYSIFGVNTCPMKKA</sequence>
<dbReference type="RefSeq" id="WP_076601494.1">
    <property type="nucleotide sequence ID" value="NZ_FTMD01000004.1"/>
</dbReference>
<keyword evidence="1" id="KW-0812">Transmembrane</keyword>
<dbReference type="InterPro" id="IPR021309">
    <property type="entry name" value="YgaP-like_TM"/>
</dbReference>
<keyword evidence="1" id="KW-1133">Transmembrane helix</keyword>
<evidence type="ECO:0000313" key="4">
    <source>
        <dbReference type="Proteomes" id="UP000186819"/>
    </source>
</evidence>
<dbReference type="OrthoDB" id="9804804at2"/>
<accession>A0A1N6SLB5</accession>
<evidence type="ECO:0000256" key="1">
    <source>
        <dbReference type="SAM" id="Phobius"/>
    </source>
</evidence>
<feature type="transmembrane region" description="Helical" evidence="1">
    <location>
        <begin position="40"/>
        <end position="59"/>
    </location>
</feature>
<proteinExistence type="predicted"/>
<feature type="transmembrane region" description="Helical" evidence="1">
    <location>
        <begin position="12"/>
        <end position="34"/>
    </location>
</feature>
<feature type="domain" description="Inner membrane protein YgaP-like transmembrane" evidence="2">
    <location>
        <begin position="1"/>
        <end position="62"/>
    </location>
</feature>
<dbReference type="AlphaFoldDB" id="A0A1N6SLB5"/>
<gene>
    <name evidence="3" type="ORF">SAMN05421829_104134</name>
</gene>
<dbReference type="Pfam" id="PF11127">
    <property type="entry name" value="YgaP-like_TM"/>
    <property type="match status" value="1"/>
</dbReference>
<evidence type="ECO:0000313" key="3">
    <source>
        <dbReference type="EMBL" id="SIQ41807.1"/>
    </source>
</evidence>
<dbReference type="Proteomes" id="UP000186819">
    <property type="component" value="Unassembled WGS sequence"/>
</dbReference>
<keyword evidence="4" id="KW-1185">Reference proteome</keyword>
<reference evidence="4" key="1">
    <citation type="submission" date="2017-01" db="EMBL/GenBank/DDBJ databases">
        <authorList>
            <person name="Varghese N."/>
            <person name="Submissions S."/>
        </authorList>
    </citation>
    <scope>NUCLEOTIDE SEQUENCE [LARGE SCALE GENOMIC DNA]</scope>
    <source>
        <strain evidence="4">ATCC 51758</strain>
    </source>
</reference>
<protein>
    <recommendedName>
        <fullName evidence="2">Inner membrane protein YgaP-like transmembrane domain-containing protein</fullName>
    </recommendedName>
</protein>
<dbReference type="EMBL" id="FTMD01000004">
    <property type="protein sequence ID" value="SIQ41807.1"/>
    <property type="molecule type" value="Genomic_DNA"/>
</dbReference>